<proteinExistence type="predicted"/>
<accession>A0A0J9XAI6</accession>
<keyword evidence="2" id="KW-1185">Reference proteome</keyword>
<dbReference type="SUPFAM" id="SSF53335">
    <property type="entry name" value="S-adenosyl-L-methionine-dependent methyltransferases"/>
    <property type="match status" value="1"/>
</dbReference>
<dbReference type="InterPro" id="IPR029063">
    <property type="entry name" value="SAM-dependent_MTases_sf"/>
</dbReference>
<sequence>MSTDLQNIHRYLGQKVLASYLVPNVIMPALPTPNDEEQSHSDSDELTPAEQYQDAIVDLIRSLPTPADAAAQDERYYQMVLKLFIRQLEARGMAPSEQLNEVYTELLMNSKMSGGSSTEDSTAACYVNYFVNETDYVRLKESPNVISAHGSTGHRTWEAALALSDYIITAGLPYDSDDTEESNPPRKLVELGAGTGLVGLIAAKLDPTLEIILTDGDEQVVNNLRANIELNNNNNSSTIDDSDSTEPVRRPRISTEVLLWNETPVVANTDLVMAADVTYDASVIPQLVACLAQFADANGGCSIIVAATIRSQETFQVFQESCTAHGLILTKLRSYNESTRHFFIPPSSPEVIIYKISNLA</sequence>
<protein>
    <recommendedName>
        <fullName evidence="3">FAM86 N-terminal domain-containing protein</fullName>
    </recommendedName>
</protein>
<evidence type="ECO:0000313" key="1">
    <source>
        <dbReference type="EMBL" id="CDO54166.1"/>
    </source>
</evidence>
<dbReference type="Proteomes" id="UP000242525">
    <property type="component" value="Unassembled WGS sequence"/>
</dbReference>
<dbReference type="Pfam" id="PF10294">
    <property type="entry name" value="Methyltransf_16"/>
    <property type="match status" value="1"/>
</dbReference>
<dbReference type="PANTHER" id="PTHR14614">
    <property type="entry name" value="HEPATOCELLULAR CARCINOMA-ASSOCIATED ANTIGEN"/>
    <property type="match status" value="1"/>
</dbReference>
<dbReference type="PANTHER" id="PTHR14614:SF130">
    <property type="entry name" value="PROTEIN-LYSINE N-METHYLTRANSFERASE EEF2KMT"/>
    <property type="match status" value="1"/>
</dbReference>
<dbReference type="GO" id="GO:0008757">
    <property type="term" value="F:S-adenosylmethionine-dependent methyltransferase activity"/>
    <property type="evidence" value="ECO:0007669"/>
    <property type="project" value="UniProtKB-ARBA"/>
</dbReference>
<dbReference type="AlphaFoldDB" id="A0A0J9XAI6"/>
<evidence type="ECO:0008006" key="3">
    <source>
        <dbReference type="Google" id="ProtNLM"/>
    </source>
</evidence>
<dbReference type="Gene3D" id="3.40.50.150">
    <property type="entry name" value="Vaccinia Virus protein VP39"/>
    <property type="match status" value="1"/>
</dbReference>
<dbReference type="InterPro" id="IPR019410">
    <property type="entry name" value="Methyltransf_16"/>
</dbReference>
<dbReference type="GO" id="GO:0005737">
    <property type="term" value="C:cytoplasm"/>
    <property type="evidence" value="ECO:0007669"/>
    <property type="project" value="TreeGrafter"/>
</dbReference>
<dbReference type="OrthoDB" id="194386at2759"/>
<name>A0A0J9XAI6_GEOCN</name>
<dbReference type="STRING" id="1173061.A0A0J9XAI6"/>
<gene>
    <name evidence="1" type="ORF">BN980_GECA07s00252g</name>
</gene>
<dbReference type="EMBL" id="CCBN010000007">
    <property type="protein sequence ID" value="CDO54166.1"/>
    <property type="molecule type" value="Genomic_DNA"/>
</dbReference>
<comment type="caution">
    <text evidence="1">The sequence shown here is derived from an EMBL/GenBank/DDBJ whole genome shotgun (WGS) entry which is preliminary data.</text>
</comment>
<organism evidence="1 2">
    <name type="scientific">Geotrichum candidum</name>
    <name type="common">Oospora lactis</name>
    <name type="synonym">Dipodascus geotrichum</name>
    <dbReference type="NCBI Taxonomy" id="1173061"/>
    <lineage>
        <taxon>Eukaryota</taxon>
        <taxon>Fungi</taxon>
        <taxon>Dikarya</taxon>
        <taxon>Ascomycota</taxon>
        <taxon>Saccharomycotina</taxon>
        <taxon>Dipodascomycetes</taxon>
        <taxon>Dipodascales</taxon>
        <taxon>Dipodascaceae</taxon>
        <taxon>Geotrichum</taxon>
    </lineage>
</organism>
<evidence type="ECO:0000313" key="2">
    <source>
        <dbReference type="Proteomes" id="UP000242525"/>
    </source>
</evidence>
<reference evidence="1" key="1">
    <citation type="submission" date="2014-03" db="EMBL/GenBank/DDBJ databases">
        <authorList>
            <person name="Casaregola S."/>
        </authorList>
    </citation>
    <scope>NUCLEOTIDE SEQUENCE [LARGE SCALE GENOMIC DNA]</scope>
    <source>
        <strain evidence="1">CLIB 918</strain>
    </source>
</reference>